<dbReference type="EMBL" id="VZQZ01000011">
    <property type="protein sequence ID" value="KAB0663858.1"/>
    <property type="molecule type" value="Genomic_DNA"/>
</dbReference>
<dbReference type="RefSeq" id="WP_151129548.1">
    <property type="nucleotide sequence ID" value="NZ_VZQZ01000011.1"/>
</dbReference>
<dbReference type="GO" id="GO:0022900">
    <property type="term" value="P:electron transport chain"/>
    <property type="evidence" value="ECO:0007669"/>
    <property type="project" value="InterPro"/>
</dbReference>
<name>A0A7J4ZMQ6_9BACT</name>
<evidence type="ECO:0000313" key="1">
    <source>
        <dbReference type="EMBL" id="KAB0663858.1"/>
    </source>
</evidence>
<proteinExistence type="predicted"/>
<dbReference type="PROSITE" id="PS51009">
    <property type="entry name" value="CYTCII"/>
    <property type="match status" value="1"/>
</dbReference>
<accession>A0A7J4ZMQ6</accession>
<organism evidence="1 2">
    <name type="scientific">Oryzomonas japonica</name>
    <dbReference type="NCBI Taxonomy" id="2603858"/>
    <lineage>
        <taxon>Bacteria</taxon>
        <taxon>Pseudomonadati</taxon>
        <taxon>Thermodesulfobacteriota</taxon>
        <taxon>Desulfuromonadia</taxon>
        <taxon>Geobacterales</taxon>
        <taxon>Geobacteraceae</taxon>
        <taxon>Oryzomonas</taxon>
    </lineage>
</organism>
<dbReference type="GO" id="GO:0009055">
    <property type="term" value="F:electron transfer activity"/>
    <property type="evidence" value="ECO:0007669"/>
    <property type="project" value="InterPro"/>
</dbReference>
<dbReference type="SUPFAM" id="SSF47175">
    <property type="entry name" value="Cytochromes"/>
    <property type="match status" value="1"/>
</dbReference>
<dbReference type="InterPro" id="IPR010980">
    <property type="entry name" value="Cyt_c/b562"/>
</dbReference>
<dbReference type="Gene3D" id="1.20.120.10">
    <property type="entry name" value="Cytochrome c/b562"/>
    <property type="match status" value="1"/>
</dbReference>
<keyword evidence="2" id="KW-1185">Reference proteome</keyword>
<dbReference type="GO" id="GO:0020037">
    <property type="term" value="F:heme binding"/>
    <property type="evidence" value="ECO:0007669"/>
    <property type="project" value="InterPro"/>
</dbReference>
<comment type="caution">
    <text evidence="1">The sequence shown here is derived from an EMBL/GenBank/DDBJ whole genome shotgun (WGS) entry which is preliminary data.</text>
</comment>
<evidence type="ECO:0000313" key="2">
    <source>
        <dbReference type="Proteomes" id="UP000420562"/>
    </source>
</evidence>
<reference evidence="1 2" key="1">
    <citation type="submission" date="2019-09" db="EMBL/GenBank/DDBJ databases">
        <title>Geobacter sp. Red96, a novel strain isolated from paddy soil.</title>
        <authorList>
            <person name="Xu Z."/>
            <person name="Masuda Y."/>
            <person name="Itoh H."/>
            <person name="Senoo K."/>
        </authorList>
    </citation>
    <scope>NUCLEOTIDE SEQUENCE [LARGE SCALE GENOMIC DNA]</scope>
    <source>
        <strain evidence="1 2">Red96</strain>
    </source>
</reference>
<dbReference type="InterPro" id="IPR002321">
    <property type="entry name" value="Cyt_c_II"/>
</dbReference>
<dbReference type="Pfam" id="PF01322">
    <property type="entry name" value="Cytochrom_C_2"/>
    <property type="match status" value="1"/>
</dbReference>
<dbReference type="Proteomes" id="UP000420562">
    <property type="component" value="Unassembled WGS sequence"/>
</dbReference>
<gene>
    <name evidence="1" type="ORF">F6V25_15645</name>
</gene>
<protein>
    <submittedName>
        <fullName evidence="1">Cytochrome c</fullName>
    </submittedName>
</protein>
<dbReference type="AlphaFoldDB" id="A0A7J4ZMQ6"/>
<dbReference type="GO" id="GO:0005506">
    <property type="term" value="F:iron ion binding"/>
    <property type="evidence" value="ECO:0007669"/>
    <property type="project" value="InterPro"/>
</dbReference>
<sequence length="45" mass="5027">MIAVKFSDDVSTVRELAVNGNFGSAKEAFGKFENRCAECHTKFRD</sequence>